<sequence length="562" mass="60517">MTQPDTRAPAQPAPAQDTWADALARLAADQQKVRAGGGPKAQQRQHDKNRLTARERIARLVDEGTPFDELMTFAGYGMYEDVGGCPSGGTVTGIGSVAGRPWMIIANDATVKAGAFFPITAKKVIRAQTIALENRLPVVYLVDSAGVYLPMQDEIFPDQDDFGRVFYLNARMSARGIPQIAAIMGNCVAGGAYLPVMCDTLIMTEGSGLYLAGPALVKAAIGQVVDSEELGGADMHASIAGTVDYKEPDDEAALKRVRALAGMYAEGEVAPWAKRRAEVRAAPERDLTELVSFDGSKTYDVRDLITSLVDGGPEGEPSFHEFKPEYGQTIVCGFARVGGYPVGFVANQRTVIKKKLKSGGEPGLRTRIEVGGVIYGDSADKAARFILDANQAGVPLVFLSDVTGFMVGRDSEQEGIIRRGAKMVNAVSNSVVPKITIITGGSFGAGNYAMNGKAYGPRFLFAWPSAKYAVMSGSAAAKTLLDIQLAALKRSGHEPDDEELQRLYDEVKAKYDTELDPRYAAARLWVDEIIPPNDTRERLIRALEVCAQNPQQEELKVGVFQV</sequence>
<dbReference type="Pfam" id="PF01039">
    <property type="entry name" value="Carboxyl_trans"/>
    <property type="match status" value="1"/>
</dbReference>
<name>A0ABP9W2U4_9DEIO</name>
<evidence type="ECO:0000313" key="4">
    <source>
        <dbReference type="EMBL" id="GAA5511674.1"/>
    </source>
</evidence>
<dbReference type="InterPro" id="IPR011762">
    <property type="entry name" value="COA_CT_N"/>
</dbReference>
<protein>
    <submittedName>
        <fullName evidence="4">Methylmalonyl-CoA carboxyltransferase 12S subunit</fullName>
    </submittedName>
</protein>
<dbReference type="Proteomes" id="UP001401887">
    <property type="component" value="Unassembled WGS sequence"/>
</dbReference>
<proteinExistence type="predicted"/>
<dbReference type="PANTHER" id="PTHR22855:SF13">
    <property type="entry name" value="METHYLCROTONOYL-COA CARBOXYLASE BETA CHAIN, MITOCHONDRIAL"/>
    <property type="match status" value="1"/>
</dbReference>
<feature type="domain" description="CoA carboxyltransferase N-terminal" evidence="2">
    <location>
        <begin position="19"/>
        <end position="276"/>
    </location>
</feature>
<dbReference type="EMBL" id="BAABRP010000001">
    <property type="protein sequence ID" value="GAA5511674.1"/>
    <property type="molecule type" value="Genomic_DNA"/>
</dbReference>
<dbReference type="Gene3D" id="3.90.226.10">
    <property type="entry name" value="2-enoyl-CoA Hydratase, Chain A, domain 1"/>
    <property type="match status" value="2"/>
</dbReference>
<evidence type="ECO:0000259" key="2">
    <source>
        <dbReference type="PROSITE" id="PS50980"/>
    </source>
</evidence>
<dbReference type="PANTHER" id="PTHR22855">
    <property type="entry name" value="ACETYL, PROPIONYL, PYRUVATE, AND GLUTACONYL CARBOXYLASE-RELATED"/>
    <property type="match status" value="1"/>
</dbReference>
<dbReference type="InterPro" id="IPR034733">
    <property type="entry name" value="AcCoA_carboxyl_beta"/>
</dbReference>
<comment type="caution">
    <text evidence="4">The sequence shown here is derived from an EMBL/GenBank/DDBJ whole genome shotgun (WGS) entry which is preliminary data.</text>
</comment>
<feature type="region of interest" description="Disordered" evidence="1">
    <location>
        <begin position="30"/>
        <end position="51"/>
    </location>
</feature>
<dbReference type="SUPFAM" id="SSF52096">
    <property type="entry name" value="ClpP/crotonase"/>
    <property type="match status" value="2"/>
</dbReference>
<reference evidence="4 5" key="1">
    <citation type="submission" date="2024-02" db="EMBL/GenBank/DDBJ databases">
        <title>Deinococcus carri NBRC 110142.</title>
        <authorList>
            <person name="Ichikawa N."/>
            <person name="Katano-Makiyama Y."/>
            <person name="Hidaka K."/>
        </authorList>
    </citation>
    <scope>NUCLEOTIDE SEQUENCE [LARGE SCALE GENOMIC DNA]</scope>
    <source>
        <strain evidence="4 5">NBRC 110142</strain>
    </source>
</reference>
<dbReference type="PROSITE" id="PS50980">
    <property type="entry name" value="COA_CT_NTER"/>
    <property type="match status" value="1"/>
</dbReference>
<dbReference type="InterPro" id="IPR045190">
    <property type="entry name" value="MCCB/AccD1-like"/>
</dbReference>
<feature type="domain" description="CoA carboxyltransferase C-terminal" evidence="3">
    <location>
        <begin position="282"/>
        <end position="553"/>
    </location>
</feature>
<dbReference type="InterPro" id="IPR029045">
    <property type="entry name" value="ClpP/crotonase-like_dom_sf"/>
</dbReference>
<keyword evidence="5" id="KW-1185">Reference proteome</keyword>
<accession>A0ABP9W2U4</accession>
<gene>
    <name evidence="4" type="ORF">Dcar01_00386</name>
</gene>
<evidence type="ECO:0000256" key="1">
    <source>
        <dbReference type="SAM" id="MobiDB-lite"/>
    </source>
</evidence>
<evidence type="ECO:0000259" key="3">
    <source>
        <dbReference type="PROSITE" id="PS50989"/>
    </source>
</evidence>
<dbReference type="RefSeq" id="WP_345460065.1">
    <property type="nucleotide sequence ID" value="NZ_BAABRP010000001.1"/>
</dbReference>
<dbReference type="InterPro" id="IPR011763">
    <property type="entry name" value="COA_CT_C"/>
</dbReference>
<dbReference type="PROSITE" id="PS50989">
    <property type="entry name" value="COA_CT_CTER"/>
    <property type="match status" value="1"/>
</dbReference>
<evidence type="ECO:0000313" key="5">
    <source>
        <dbReference type="Proteomes" id="UP001401887"/>
    </source>
</evidence>
<organism evidence="4 5">
    <name type="scientific">Deinococcus carri</name>
    <dbReference type="NCBI Taxonomy" id="1211323"/>
    <lineage>
        <taxon>Bacteria</taxon>
        <taxon>Thermotogati</taxon>
        <taxon>Deinococcota</taxon>
        <taxon>Deinococci</taxon>
        <taxon>Deinococcales</taxon>
        <taxon>Deinococcaceae</taxon>
        <taxon>Deinococcus</taxon>
    </lineage>
</organism>